<keyword evidence="2" id="KW-1185">Reference proteome</keyword>
<accession>A0ABS2G8Q0</accession>
<comment type="caution">
    <text evidence="1">The sequence shown here is derived from an EMBL/GenBank/DDBJ whole genome shotgun (WGS) entry which is preliminary data.</text>
</comment>
<dbReference type="PROSITE" id="PS51257">
    <property type="entry name" value="PROKAR_LIPOPROTEIN"/>
    <property type="match status" value="1"/>
</dbReference>
<evidence type="ECO:0000313" key="2">
    <source>
        <dbReference type="Proteomes" id="UP000729290"/>
    </source>
</evidence>
<dbReference type="EMBL" id="JACSNV010000004">
    <property type="protein sequence ID" value="MBM6877247.1"/>
    <property type="molecule type" value="Genomic_DNA"/>
</dbReference>
<organism evidence="1 2">
    <name type="scientific">Anaerotignum lactatifermentans</name>
    <dbReference type="NCBI Taxonomy" id="160404"/>
    <lineage>
        <taxon>Bacteria</taxon>
        <taxon>Bacillati</taxon>
        <taxon>Bacillota</taxon>
        <taxon>Clostridia</taxon>
        <taxon>Lachnospirales</taxon>
        <taxon>Anaerotignaceae</taxon>
        <taxon>Anaerotignum</taxon>
    </lineage>
</organism>
<sequence>MKYEKALLAFVKYEKALLAFVLTAGMLTGCDSTANHLGGAAGDGDVYGSNIYWDGYGINAGRDTVEEDKSELGQDMENMTQDMKDMVKDNPVSDAVRDAMDGTTAKNMN</sequence>
<evidence type="ECO:0000313" key="1">
    <source>
        <dbReference type="EMBL" id="MBM6877247.1"/>
    </source>
</evidence>
<dbReference type="RefSeq" id="WP_205133259.1">
    <property type="nucleotide sequence ID" value="NZ_JACSNT010000005.1"/>
</dbReference>
<name>A0ABS2G8Q0_9FIRM</name>
<proteinExistence type="predicted"/>
<reference evidence="1 2" key="1">
    <citation type="journal article" date="2021" name="Sci. Rep.">
        <title>The distribution of antibiotic resistance genes in chicken gut microbiota commensals.</title>
        <authorList>
            <person name="Juricova H."/>
            <person name="Matiasovicova J."/>
            <person name="Kubasova T."/>
            <person name="Cejkova D."/>
            <person name="Rychlik I."/>
        </authorList>
    </citation>
    <scope>NUCLEOTIDE SEQUENCE [LARGE SCALE GENOMIC DNA]</scope>
    <source>
        <strain evidence="1 2">An431b</strain>
    </source>
</reference>
<dbReference type="Proteomes" id="UP000729290">
    <property type="component" value="Unassembled WGS sequence"/>
</dbReference>
<gene>
    <name evidence="1" type="ORF">H9X83_03605</name>
</gene>
<protein>
    <submittedName>
        <fullName evidence="1">Uncharacterized protein</fullName>
    </submittedName>
</protein>